<evidence type="ECO:0000313" key="14">
    <source>
        <dbReference type="EMBL" id="KAG8375385.1"/>
    </source>
</evidence>
<dbReference type="PANTHER" id="PTHR47950">
    <property type="entry name" value="CYTOCHROME P450, FAMILY 76, SUBFAMILY C, POLYPEPTIDE 5-RELATED"/>
    <property type="match status" value="1"/>
</dbReference>
<dbReference type="AlphaFoldDB" id="A0AAV6X866"/>
<feature type="chain" id="PRO_5043742367" description="Cytochrome P450" evidence="13">
    <location>
        <begin position="17"/>
        <end position="494"/>
    </location>
</feature>
<dbReference type="InterPro" id="IPR036396">
    <property type="entry name" value="Cyt_P450_sf"/>
</dbReference>
<dbReference type="GO" id="GO:0020037">
    <property type="term" value="F:heme binding"/>
    <property type="evidence" value="ECO:0007669"/>
    <property type="project" value="InterPro"/>
</dbReference>
<comment type="subcellular location">
    <subcellularLocation>
        <location evidence="1">Membrane</location>
        <topology evidence="1">Single-pass membrane protein</topology>
    </subcellularLocation>
</comment>
<keyword evidence="8 11" id="KW-0408">Iron</keyword>
<evidence type="ECO:0000256" key="3">
    <source>
        <dbReference type="ARBA" id="ARBA00022617"/>
    </source>
</evidence>
<evidence type="ECO:0000256" key="5">
    <source>
        <dbReference type="ARBA" id="ARBA00022723"/>
    </source>
</evidence>
<dbReference type="Pfam" id="PF00067">
    <property type="entry name" value="p450"/>
    <property type="match status" value="1"/>
</dbReference>
<keyword evidence="5 11" id="KW-0479">Metal-binding</keyword>
<organism evidence="14 15">
    <name type="scientific">Buddleja alternifolia</name>
    <dbReference type="NCBI Taxonomy" id="168488"/>
    <lineage>
        <taxon>Eukaryota</taxon>
        <taxon>Viridiplantae</taxon>
        <taxon>Streptophyta</taxon>
        <taxon>Embryophyta</taxon>
        <taxon>Tracheophyta</taxon>
        <taxon>Spermatophyta</taxon>
        <taxon>Magnoliopsida</taxon>
        <taxon>eudicotyledons</taxon>
        <taxon>Gunneridae</taxon>
        <taxon>Pentapetalae</taxon>
        <taxon>asterids</taxon>
        <taxon>lamiids</taxon>
        <taxon>Lamiales</taxon>
        <taxon>Scrophulariaceae</taxon>
        <taxon>Buddlejeae</taxon>
        <taxon>Buddleja</taxon>
    </lineage>
</organism>
<evidence type="ECO:0000256" key="7">
    <source>
        <dbReference type="ARBA" id="ARBA00023002"/>
    </source>
</evidence>
<dbReference type="PANTHER" id="PTHR47950:SF4">
    <property type="entry name" value="GERANIOL 8-HYDROXYLASE-LIKE"/>
    <property type="match status" value="1"/>
</dbReference>
<evidence type="ECO:0000256" key="6">
    <source>
        <dbReference type="ARBA" id="ARBA00022989"/>
    </source>
</evidence>
<reference evidence="14" key="1">
    <citation type="submission" date="2019-10" db="EMBL/GenBank/DDBJ databases">
        <authorList>
            <person name="Zhang R."/>
            <person name="Pan Y."/>
            <person name="Wang J."/>
            <person name="Ma R."/>
            <person name="Yu S."/>
        </authorList>
    </citation>
    <scope>NUCLEOTIDE SEQUENCE</scope>
    <source>
        <strain evidence="14">LA-IB0</strain>
        <tissue evidence="14">Leaf</tissue>
    </source>
</reference>
<dbReference type="GO" id="GO:0005506">
    <property type="term" value="F:iron ion binding"/>
    <property type="evidence" value="ECO:0007669"/>
    <property type="project" value="InterPro"/>
</dbReference>
<evidence type="ECO:0000256" key="10">
    <source>
        <dbReference type="ARBA" id="ARBA00023136"/>
    </source>
</evidence>
<proteinExistence type="inferred from homology"/>
<feature type="binding site" description="axial binding residue" evidence="11">
    <location>
        <position position="438"/>
    </location>
    <ligand>
        <name>heme</name>
        <dbReference type="ChEBI" id="CHEBI:30413"/>
    </ligand>
    <ligandPart>
        <name>Fe</name>
        <dbReference type="ChEBI" id="CHEBI:18248"/>
    </ligandPart>
</feature>
<sequence>MDLITLLLVLLSLSWACFNFLRSNSSRRNLPPGPYPFPIIGNVLQLGQNPHQSLTKLSKTYGPLMSLKVGSQNVVVASSPEMAKEVLLKHDHVLSGRTVIAAAEAQDHNISSMAFLPVNDAWRKLRKISREQMFSTHQLDISEDLRRAKLKKLRDYVNECCVSGRSVRIEQAAFTTTLSLMSSTLFSVDFGNYDTNSTQEFKHAIQSVVDTVSAPNLADFFPTLRMIDPQGIKKRAEVHFEKLLGIFENIINQRLESRKNNTGGPKKKDMLEALLDIREGSDYDLSCNDIKHLLFDLFVAGSDTTAVTTEWVMTELLLNPEIMSNAKHELKIVVGDKAEVQESDISKLPYLQAVVKENFRFHPTGPILIPHKSETDVEINGYIIPKHTQILVNTWAMGRESSLWSNPTSFEPERFLDKIDIKSQDYKLLPFGSGRRVCPGQPLAHRMLHLIVATLIHNFDWQIEGIKGKDENREEKFGLALRKAVPLRAIPIKI</sequence>
<dbReference type="FunFam" id="1.10.630.10:FF:000007">
    <property type="entry name" value="Cytochrome P450 76C4"/>
    <property type="match status" value="1"/>
</dbReference>
<name>A0AAV6X866_9LAMI</name>
<evidence type="ECO:0000256" key="13">
    <source>
        <dbReference type="SAM" id="SignalP"/>
    </source>
</evidence>
<dbReference type="InterPro" id="IPR017972">
    <property type="entry name" value="Cyt_P450_CS"/>
</dbReference>
<dbReference type="GO" id="GO:0004497">
    <property type="term" value="F:monooxygenase activity"/>
    <property type="evidence" value="ECO:0007669"/>
    <property type="project" value="UniProtKB-KW"/>
</dbReference>
<keyword evidence="13" id="KW-0732">Signal</keyword>
<gene>
    <name evidence="14" type="ORF">BUALT_Bualt10G0094500</name>
</gene>
<keyword evidence="4" id="KW-0812">Transmembrane</keyword>
<dbReference type="PRINTS" id="PR00385">
    <property type="entry name" value="P450"/>
</dbReference>
<dbReference type="Proteomes" id="UP000826271">
    <property type="component" value="Unassembled WGS sequence"/>
</dbReference>
<comment type="similarity">
    <text evidence="2 12">Belongs to the cytochrome P450 family.</text>
</comment>
<keyword evidence="9 12" id="KW-0503">Monooxygenase</keyword>
<comment type="caution">
    <text evidence="14">The sequence shown here is derived from an EMBL/GenBank/DDBJ whole genome shotgun (WGS) entry which is preliminary data.</text>
</comment>
<dbReference type="PROSITE" id="PS00086">
    <property type="entry name" value="CYTOCHROME_P450"/>
    <property type="match status" value="1"/>
</dbReference>
<keyword evidence="7 12" id="KW-0560">Oxidoreductase</keyword>
<evidence type="ECO:0000256" key="11">
    <source>
        <dbReference type="PIRSR" id="PIRSR602401-1"/>
    </source>
</evidence>
<dbReference type="InterPro" id="IPR002401">
    <property type="entry name" value="Cyt_P450_E_grp-I"/>
</dbReference>
<evidence type="ECO:0000256" key="4">
    <source>
        <dbReference type="ARBA" id="ARBA00022692"/>
    </source>
</evidence>
<dbReference type="SUPFAM" id="SSF48264">
    <property type="entry name" value="Cytochrome P450"/>
    <property type="match status" value="1"/>
</dbReference>
<evidence type="ECO:0000256" key="9">
    <source>
        <dbReference type="ARBA" id="ARBA00023033"/>
    </source>
</evidence>
<keyword evidence="6" id="KW-1133">Transmembrane helix</keyword>
<evidence type="ECO:0000256" key="8">
    <source>
        <dbReference type="ARBA" id="ARBA00023004"/>
    </source>
</evidence>
<evidence type="ECO:0000256" key="12">
    <source>
        <dbReference type="RuleBase" id="RU000461"/>
    </source>
</evidence>
<protein>
    <recommendedName>
        <fullName evidence="16">Cytochrome P450</fullName>
    </recommendedName>
</protein>
<keyword evidence="10" id="KW-0472">Membrane</keyword>
<dbReference type="Gene3D" id="1.10.630.10">
    <property type="entry name" value="Cytochrome P450"/>
    <property type="match status" value="1"/>
</dbReference>
<evidence type="ECO:0000256" key="1">
    <source>
        <dbReference type="ARBA" id="ARBA00004167"/>
    </source>
</evidence>
<dbReference type="InterPro" id="IPR001128">
    <property type="entry name" value="Cyt_P450"/>
</dbReference>
<dbReference type="PRINTS" id="PR00463">
    <property type="entry name" value="EP450I"/>
</dbReference>
<dbReference type="GO" id="GO:0016020">
    <property type="term" value="C:membrane"/>
    <property type="evidence" value="ECO:0007669"/>
    <property type="project" value="UniProtKB-SubCell"/>
</dbReference>
<evidence type="ECO:0000313" key="15">
    <source>
        <dbReference type="Proteomes" id="UP000826271"/>
    </source>
</evidence>
<dbReference type="CDD" id="cd11073">
    <property type="entry name" value="CYP76-like"/>
    <property type="match status" value="1"/>
</dbReference>
<feature type="signal peptide" evidence="13">
    <location>
        <begin position="1"/>
        <end position="16"/>
    </location>
</feature>
<dbReference type="GO" id="GO:0016705">
    <property type="term" value="F:oxidoreductase activity, acting on paired donors, with incorporation or reduction of molecular oxygen"/>
    <property type="evidence" value="ECO:0007669"/>
    <property type="project" value="InterPro"/>
</dbReference>
<comment type="cofactor">
    <cofactor evidence="11">
        <name>heme</name>
        <dbReference type="ChEBI" id="CHEBI:30413"/>
    </cofactor>
</comment>
<dbReference type="EMBL" id="WHWC01000010">
    <property type="protein sequence ID" value="KAG8375385.1"/>
    <property type="molecule type" value="Genomic_DNA"/>
</dbReference>
<accession>A0AAV6X866</accession>
<keyword evidence="15" id="KW-1185">Reference proteome</keyword>
<keyword evidence="3 11" id="KW-0349">Heme</keyword>
<evidence type="ECO:0000256" key="2">
    <source>
        <dbReference type="ARBA" id="ARBA00010617"/>
    </source>
</evidence>
<evidence type="ECO:0008006" key="16">
    <source>
        <dbReference type="Google" id="ProtNLM"/>
    </source>
</evidence>